<gene>
    <name evidence="1" type="ORF">B296_00033231</name>
</gene>
<evidence type="ECO:0000313" key="1">
    <source>
        <dbReference type="EMBL" id="RRT73575.1"/>
    </source>
</evidence>
<dbReference type="EMBL" id="AMZH03003052">
    <property type="protein sequence ID" value="RRT73575.1"/>
    <property type="molecule type" value="Genomic_DNA"/>
</dbReference>
<dbReference type="Proteomes" id="UP000287651">
    <property type="component" value="Unassembled WGS sequence"/>
</dbReference>
<accession>A0A444F377</accession>
<dbReference type="AlphaFoldDB" id="A0A444F377"/>
<comment type="caution">
    <text evidence="1">The sequence shown here is derived from an EMBL/GenBank/DDBJ whole genome shotgun (WGS) entry which is preliminary data.</text>
</comment>
<organism evidence="1 2">
    <name type="scientific">Ensete ventricosum</name>
    <name type="common">Abyssinian banana</name>
    <name type="synonym">Musa ensete</name>
    <dbReference type="NCBI Taxonomy" id="4639"/>
    <lineage>
        <taxon>Eukaryota</taxon>
        <taxon>Viridiplantae</taxon>
        <taxon>Streptophyta</taxon>
        <taxon>Embryophyta</taxon>
        <taxon>Tracheophyta</taxon>
        <taxon>Spermatophyta</taxon>
        <taxon>Magnoliopsida</taxon>
        <taxon>Liliopsida</taxon>
        <taxon>Zingiberales</taxon>
        <taxon>Musaceae</taxon>
        <taxon>Ensete</taxon>
    </lineage>
</organism>
<sequence length="139" mass="15026">MVSCWTYRTSGNPDLCSPGQTCDTSKGSSSAGGKRKSSKLGLILGVAVPVFFVALVATAVTFFLRSRRRAPPVAAEKPVAPRNAPVVAQFPAEAGEYPAGSEEVVEEQPMIVEAAYEEQRWGEVMVGVEMHDEEHWNTQ</sequence>
<reference evidence="1 2" key="1">
    <citation type="journal article" date="2014" name="Agronomy (Basel)">
        <title>A Draft Genome Sequence for Ensete ventricosum, the Drought-Tolerant Tree Against Hunger.</title>
        <authorList>
            <person name="Harrison J."/>
            <person name="Moore K.A."/>
            <person name="Paszkiewicz K."/>
            <person name="Jones T."/>
            <person name="Grant M."/>
            <person name="Ambacheew D."/>
            <person name="Muzemil S."/>
            <person name="Studholme D.J."/>
        </authorList>
    </citation>
    <scope>NUCLEOTIDE SEQUENCE [LARGE SCALE GENOMIC DNA]</scope>
</reference>
<proteinExistence type="predicted"/>
<protein>
    <submittedName>
        <fullName evidence="1">Uncharacterized protein</fullName>
    </submittedName>
</protein>
<evidence type="ECO:0000313" key="2">
    <source>
        <dbReference type="Proteomes" id="UP000287651"/>
    </source>
</evidence>
<name>A0A444F377_ENSVE</name>